<dbReference type="STRING" id="688269.Theth_1802"/>
<dbReference type="Pfam" id="PF01052">
    <property type="entry name" value="FliMN_C"/>
    <property type="match status" value="1"/>
</dbReference>
<keyword evidence="3" id="KW-1003">Cell membrane</keyword>
<dbReference type="GO" id="GO:0003774">
    <property type="term" value="F:cytoskeletal motor activity"/>
    <property type="evidence" value="ECO:0007669"/>
    <property type="project" value="InterPro"/>
</dbReference>
<sequence precursor="true">MNSSDFLSQEELDALLKSLSGELSDEDVNSVKEVLNIFMGAASSALSVIVGRDVSFSIDNVFQKPLEDFLKELTDEMVIAEIKLAEGIKGDFATLIPVSLGIKIANMMMGGLEEPAVGELDEIRLSALQETFNQIVSAGVTELSTKTKKKISVESIKLSIVKKQEQAKLTFNPAEILTIASGGLTINGSKSSYFVLAPFLFFKNIYNTIHAKAEEKKPKQEEKVKVQPVQFQSFEEPKQKVVAEPSELQSKLELLYDVPLKVVVELGRARLTLKQVLELGVGSLIELDKLTGEPVDILVNGRLIARGEVVVIDESFGVRITEIVSPKQRLYSIRETNGL</sequence>
<feature type="domain" description="Flagellar motor switch protein FliN-like C-terminal" evidence="7">
    <location>
        <begin position="254"/>
        <end position="324"/>
    </location>
</feature>
<name>F7YW72_9THEM</name>
<keyword evidence="4" id="KW-0145">Chemotaxis</keyword>
<keyword evidence="8" id="KW-0966">Cell projection</keyword>
<keyword evidence="8" id="KW-0969">Cilium</keyword>
<proteinExistence type="inferred from homology"/>
<dbReference type="RefSeq" id="WP_013933052.1">
    <property type="nucleotide sequence ID" value="NC_015707.1"/>
</dbReference>
<dbReference type="GO" id="GO:0005886">
    <property type="term" value="C:plasma membrane"/>
    <property type="evidence" value="ECO:0007669"/>
    <property type="project" value="UniProtKB-SubCell"/>
</dbReference>
<evidence type="ECO:0000256" key="1">
    <source>
        <dbReference type="ARBA" id="ARBA00004413"/>
    </source>
</evidence>
<dbReference type="SUPFAM" id="SSF101801">
    <property type="entry name" value="Surface presentation of antigens (SPOA)"/>
    <property type="match status" value="1"/>
</dbReference>
<dbReference type="InterPro" id="IPR036429">
    <property type="entry name" value="SpoA-like_sf"/>
</dbReference>
<protein>
    <submittedName>
        <fullName evidence="8">Flagellar motor switch protein FliN</fullName>
    </submittedName>
</protein>
<dbReference type="Gene3D" id="3.40.1550.10">
    <property type="entry name" value="CheC-like"/>
    <property type="match status" value="1"/>
</dbReference>
<keyword evidence="6" id="KW-0472">Membrane</keyword>
<gene>
    <name evidence="8" type="ORF">Theth_1802</name>
</gene>
<dbReference type="InterPro" id="IPR028976">
    <property type="entry name" value="CheC-like_sf"/>
</dbReference>
<keyword evidence="8" id="KW-0282">Flagellum</keyword>
<dbReference type="PRINTS" id="PR00956">
    <property type="entry name" value="FLGMOTORFLIN"/>
</dbReference>
<dbReference type="PATRIC" id="fig|688269.3.peg.1856"/>
<evidence type="ECO:0000313" key="8">
    <source>
        <dbReference type="EMBL" id="AEH51844.1"/>
    </source>
</evidence>
<dbReference type="InterPro" id="IPR001543">
    <property type="entry name" value="FliN-like_C"/>
</dbReference>
<comment type="subcellular location">
    <subcellularLocation>
        <location evidence="1">Cell membrane</location>
        <topology evidence="1">Peripheral membrane protein</topology>
        <orientation evidence="1">Cytoplasmic side</orientation>
    </subcellularLocation>
</comment>
<dbReference type="InterPro" id="IPR051469">
    <property type="entry name" value="FliN/MopA/SpaO"/>
</dbReference>
<dbReference type="eggNOG" id="COG1776">
    <property type="taxonomic scope" value="Bacteria"/>
</dbReference>
<keyword evidence="5" id="KW-0283">Flagellar rotation</keyword>
<dbReference type="EMBL" id="CP002351">
    <property type="protein sequence ID" value="AEH51844.1"/>
    <property type="molecule type" value="Genomic_DNA"/>
</dbReference>
<dbReference type="InterPro" id="IPR012826">
    <property type="entry name" value="FliN"/>
</dbReference>
<accession>F7YW72</accession>
<dbReference type="AlphaFoldDB" id="F7YW72"/>
<dbReference type="GO" id="GO:0006935">
    <property type="term" value="P:chemotaxis"/>
    <property type="evidence" value="ECO:0007669"/>
    <property type="project" value="UniProtKB-KW"/>
</dbReference>
<organism evidence="8 9">
    <name type="scientific">Pseudothermotoga thermarum DSM 5069</name>
    <dbReference type="NCBI Taxonomy" id="688269"/>
    <lineage>
        <taxon>Bacteria</taxon>
        <taxon>Thermotogati</taxon>
        <taxon>Thermotogota</taxon>
        <taxon>Thermotogae</taxon>
        <taxon>Thermotogales</taxon>
        <taxon>Thermotogaceae</taxon>
        <taxon>Pseudothermotoga</taxon>
    </lineage>
</organism>
<evidence type="ECO:0000313" key="9">
    <source>
        <dbReference type="Proteomes" id="UP000006804"/>
    </source>
</evidence>
<dbReference type="SUPFAM" id="SSF103039">
    <property type="entry name" value="CheC-like"/>
    <property type="match status" value="1"/>
</dbReference>
<dbReference type="NCBIfam" id="TIGR02480">
    <property type="entry name" value="fliN"/>
    <property type="match status" value="1"/>
</dbReference>
<dbReference type="CDD" id="cd17907">
    <property type="entry name" value="FliY_FliN-Y"/>
    <property type="match status" value="1"/>
</dbReference>
<reference evidence="8 9" key="1">
    <citation type="submission" date="2010-11" db="EMBL/GenBank/DDBJ databases">
        <title>The complete genome of Thermotoga thermarum DSM 5069.</title>
        <authorList>
            <consortium name="US DOE Joint Genome Institute (JGI-PGF)"/>
            <person name="Lucas S."/>
            <person name="Copeland A."/>
            <person name="Lapidus A."/>
            <person name="Bruce D."/>
            <person name="Goodwin L."/>
            <person name="Pitluck S."/>
            <person name="Kyrpides N."/>
            <person name="Mavromatis K."/>
            <person name="Ivanova N."/>
            <person name="Zeytun A."/>
            <person name="Brettin T."/>
            <person name="Detter J.C."/>
            <person name="Tapia R."/>
            <person name="Han C."/>
            <person name="Land M."/>
            <person name="Hauser L."/>
            <person name="Markowitz V."/>
            <person name="Cheng J.-F."/>
            <person name="Hugenholtz P."/>
            <person name="Woyke T."/>
            <person name="Wu D."/>
            <person name="Spring S."/>
            <person name="Schroeder M."/>
            <person name="Brambilla E."/>
            <person name="Klenk H.-P."/>
            <person name="Eisen J.A."/>
        </authorList>
    </citation>
    <scope>NUCLEOTIDE SEQUENCE [LARGE SCALE GENOMIC DNA]</scope>
    <source>
        <strain evidence="8 9">DSM 5069</strain>
    </source>
</reference>
<dbReference type="GO" id="GO:0009425">
    <property type="term" value="C:bacterial-type flagellum basal body"/>
    <property type="evidence" value="ECO:0007669"/>
    <property type="project" value="InterPro"/>
</dbReference>
<evidence type="ECO:0000256" key="3">
    <source>
        <dbReference type="ARBA" id="ARBA00022475"/>
    </source>
</evidence>
<dbReference type="GO" id="GO:0071973">
    <property type="term" value="P:bacterial-type flagellum-dependent cell motility"/>
    <property type="evidence" value="ECO:0007669"/>
    <property type="project" value="InterPro"/>
</dbReference>
<evidence type="ECO:0000256" key="4">
    <source>
        <dbReference type="ARBA" id="ARBA00022500"/>
    </source>
</evidence>
<dbReference type="KEGG" id="tta:Theth_1802"/>
<evidence type="ECO:0000256" key="6">
    <source>
        <dbReference type="ARBA" id="ARBA00023136"/>
    </source>
</evidence>
<dbReference type="OrthoDB" id="9773459at2"/>
<dbReference type="InterPro" id="IPR001172">
    <property type="entry name" value="FliN_T3SS_HrcQb"/>
</dbReference>
<dbReference type="Proteomes" id="UP000006804">
    <property type="component" value="Chromosome"/>
</dbReference>
<evidence type="ECO:0000256" key="5">
    <source>
        <dbReference type="ARBA" id="ARBA00022779"/>
    </source>
</evidence>
<dbReference type="PANTHER" id="PTHR43484:SF1">
    <property type="entry name" value="FLAGELLAR MOTOR SWITCH PROTEIN FLIN"/>
    <property type="match status" value="1"/>
</dbReference>
<dbReference type="eggNOG" id="COG1886">
    <property type="taxonomic scope" value="Bacteria"/>
</dbReference>
<evidence type="ECO:0000256" key="2">
    <source>
        <dbReference type="ARBA" id="ARBA00009226"/>
    </source>
</evidence>
<dbReference type="HOGENOM" id="CLU_033893_0_0_0"/>
<dbReference type="PANTHER" id="PTHR43484">
    <property type="match status" value="1"/>
</dbReference>
<evidence type="ECO:0000259" key="7">
    <source>
        <dbReference type="Pfam" id="PF01052"/>
    </source>
</evidence>
<keyword evidence="9" id="KW-1185">Reference proteome</keyword>
<comment type="similarity">
    <text evidence="2">Belongs to the FliN/MopA/SpaO family.</text>
</comment>
<dbReference type="Gene3D" id="2.30.330.10">
    <property type="entry name" value="SpoA-like"/>
    <property type="match status" value="1"/>
</dbReference>